<dbReference type="InterPro" id="IPR045860">
    <property type="entry name" value="Snake_toxin-like_sf"/>
</dbReference>
<accession>A0A814AEI0</accession>
<evidence type="ECO:0000313" key="4">
    <source>
        <dbReference type="Proteomes" id="UP000663889"/>
    </source>
</evidence>
<dbReference type="SUPFAM" id="SSF57302">
    <property type="entry name" value="Snake toxin-like"/>
    <property type="match status" value="1"/>
</dbReference>
<feature type="transmembrane region" description="Helical" evidence="1">
    <location>
        <begin position="128"/>
        <end position="146"/>
    </location>
</feature>
<proteinExistence type="predicted"/>
<sequence length="148" mass="16803">MLVSQSDVSNLYSHTFSLIFVATSLIDSFNIKCYTCYEESCPKPWNPNNIEQVSSPSGWCLTFSKDNQTSESIYARNWALSGTCTESKCEWRTNFTGNSFYFCCCNTDLCNGSDREITTTPTNGQIQFISNIYFVFIGFFTAFIMTKS</sequence>
<dbReference type="EMBL" id="CAJNOO010000360">
    <property type="protein sequence ID" value="CAF0919027.1"/>
    <property type="molecule type" value="Genomic_DNA"/>
</dbReference>
<dbReference type="EMBL" id="CAJNOU010000202">
    <property type="protein sequence ID" value="CAF0913119.1"/>
    <property type="molecule type" value="Genomic_DNA"/>
</dbReference>
<keyword evidence="1" id="KW-0472">Membrane</keyword>
<dbReference type="AlphaFoldDB" id="A0A814AEI0"/>
<evidence type="ECO:0000313" key="3">
    <source>
        <dbReference type="EMBL" id="CAF0919027.1"/>
    </source>
</evidence>
<comment type="caution">
    <text evidence="2">The sequence shown here is derived from an EMBL/GenBank/DDBJ whole genome shotgun (WGS) entry which is preliminary data.</text>
</comment>
<evidence type="ECO:0000256" key="1">
    <source>
        <dbReference type="SAM" id="Phobius"/>
    </source>
</evidence>
<dbReference type="OrthoDB" id="9982138at2759"/>
<evidence type="ECO:0000313" key="2">
    <source>
        <dbReference type="EMBL" id="CAF0913119.1"/>
    </source>
</evidence>
<keyword evidence="1" id="KW-0812">Transmembrane</keyword>
<dbReference type="Proteomes" id="UP000663889">
    <property type="component" value="Unassembled WGS sequence"/>
</dbReference>
<organism evidence="2 4">
    <name type="scientific">Rotaria sordida</name>
    <dbReference type="NCBI Taxonomy" id="392033"/>
    <lineage>
        <taxon>Eukaryota</taxon>
        <taxon>Metazoa</taxon>
        <taxon>Spiralia</taxon>
        <taxon>Gnathifera</taxon>
        <taxon>Rotifera</taxon>
        <taxon>Eurotatoria</taxon>
        <taxon>Bdelloidea</taxon>
        <taxon>Philodinida</taxon>
        <taxon>Philodinidae</taxon>
        <taxon>Rotaria</taxon>
    </lineage>
</organism>
<keyword evidence="1" id="KW-1133">Transmembrane helix</keyword>
<evidence type="ECO:0008006" key="5">
    <source>
        <dbReference type="Google" id="ProtNLM"/>
    </source>
</evidence>
<reference evidence="2" key="1">
    <citation type="submission" date="2021-02" db="EMBL/GenBank/DDBJ databases">
        <authorList>
            <person name="Nowell W R."/>
        </authorList>
    </citation>
    <scope>NUCLEOTIDE SEQUENCE</scope>
</reference>
<gene>
    <name evidence="3" type="ORF">RFH988_LOCUS9890</name>
    <name evidence="2" type="ORF">SEV965_LOCUS6249</name>
</gene>
<dbReference type="Proteomes" id="UP000663882">
    <property type="component" value="Unassembled WGS sequence"/>
</dbReference>
<name>A0A814AEI0_9BILA</name>
<protein>
    <recommendedName>
        <fullName evidence="5">Protein quiver</fullName>
    </recommendedName>
</protein>